<protein>
    <submittedName>
        <fullName evidence="2">Uncharacterized protein</fullName>
    </submittedName>
</protein>
<dbReference type="AlphaFoldDB" id="A0A163JCS6"/>
<dbReference type="OMA" id="DIGILWQ"/>
<keyword evidence="3" id="KW-1185">Reference proteome</keyword>
<proteinExistence type="predicted"/>
<evidence type="ECO:0000313" key="3">
    <source>
        <dbReference type="Proteomes" id="UP000078561"/>
    </source>
</evidence>
<dbReference type="InterPro" id="IPR029063">
    <property type="entry name" value="SAM-dependent_MTases_sf"/>
</dbReference>
<name>A0A163JCS6_ABSGL</name>
<accession>A0A163JCS6</accession>
<dbReference type="InParanoid" id="A0A163JCS6"/>
<dbReference type="Gene3D" id="3.40.50.150">
    <property type="entry name" value="Vaccinia Virus protein VP39"/>
    <property type="match status" value="1"/>
</dbReference>
<feature type="compositionally biased region" description="Low complexity" evidence="1">
    <location>
        <begin position="297"/>
        <end position="320"/>
    </location>
</feature>
<organism evidence="2">
    <name type="scientific">Absidia glauca</name>
    <name type="common">Pin mould</name>
    <dbReference type="NCBI Taxonomy" id="4829"/>
    <lineage>
        <taxon>Eukaryota</taxon>
        <taxon>Fungi</taxon>
        <taxon>Fungi incertae sedis</taxon>
        <taxon>Mucoromycota</taxon>
        <taxon>Mucoromycotina</taxon>
        <taxon>Mucoromycetes</taxon>
        <taxon>Mucorales</taxon>
        <taxon>Cunninghamellaceae</taxon>
        <taxon>Absidia</taxon>
    </lineage>
</organism>
<dbReference type="STRING" id="4829.A0A163JCS6"/>
<reference evidence="2" key="1">
    <citation type="submission" date="2016-04" db="EMBL/GenBank/DDBJ databases">
        <authorList>
            <person name="Evans L.H."/>
            <person name="Alamgir A."/>
            <person name="Owens N."/>
            <person name="Weber N.D."/>
            <person name="Virtaneva K."/>
            <person name="Barbian K."/>
            <person name="Babar A."/>
            <person name="Rosenke K."/>
        </authorList>
    </citation>
    <scope>NUCLEOTIDE SEQUENCE [LARGE SCALE GENOMIC DNA]</scope>
    <source>
        <strain evidence="2">CBS 101.48</strain>
    </source>
</reference>
<dbReference type="OrthoDB" id="506498at2759"/>
<dbReference type="EMBL" id="LT552109">
    <property type="protein sequence ID" value="SAL98483.1"/>
    <property type="molecule type" value="Genomic_DNA"/>
</dbReference>
<feature type="region of interest" description="Disordered" evidence="1">
    <location>
        <begin position="1"/>
        <end position="41"/>
    </location>
</feature>
<dbReference type="SUPFAM" id="SSF53335">
    <property type="entry name" value="S-adenosyl-L-methionine-dependent methyltransferases"/>
    <property type="match status" value="1"/>
</dbReference>
<feature type="region of interest" description="Disordered" evidence="1">
    <location>
        <begin position="272"/>
        <end position="320"/>
    </location>
</feature>
<dbReference type="Proteomes" id="UP000078561">
    <property type="component" value="Unassembled WGS sequence"/>
</dbReference>
<feature type="compositionally biased region" description="Low complexity" evidence="1">
    <location>
        <begin position="1"/>
        <end position="27"/>
    </location>
</feature>
<evidence type="ECO:0000256" key="1">
    <source>
        <dbReference type="SAM" id="MobiDB-lite"/>
    </source>
</evidence>
<evidence type="ECO:0000313" key="2">
    <source>
        <dbReference type="EMBL" id="SAL98483.1"/>
    </source>
</evidence>
<feature type="compositionally biased region" description="Low complexity" evidence="1">
    <location>
        <begin position="273"/>
        <end position="287"/>
    </location>
</feature>
<gene>
    <name evidence="2" type="primary">ABSGL_04020.1 scaffold 4782</name>
</gene>
<sequence length="530" mass="59187">MGNILSVVPTSSSRSLSSSSSTKSQPSTEPTRDRPLSMTHVPKYLKPTAKSLTKKQREQLEKKRQRRIGSRPLVGVAVPYQPDYNLGLINESDSKATYRPPVAFIRKGSHFTLDPPQEEQKSCHGNITGDYAGPKDAFHWFEGRRYQNQNDLLLPNDQRELDRLRVLNYILRWAFEGSDTVAPVKEKLIEGAHVLSVGCGPGIWLGHPVIDFALDYNKSYFTAVDVLDLLPDHHIDHRLPTPQHEQNNNHTYFDFSPLHPMLPTTSSCSTWYQQSQHPLPQQNNLPQGDSRAADLISTSDTSSKSSNEPTTSSSSFSGCGSGSSLPSCSASLYSKHQPTRSLFNNLDIFALDVREDGLPFPDNTFDFVMQRLSTPAYTSGQWNSIVGEMIRVARPGAYVQFIEIDYNAQGLGPAGQAWQEKLCGVMEKSRRLDPFMASHIDILLEQNGAVNIEKKKVSMPFGRWGLDIGILWQQNLEAFIEASAPVFSSALGISPSECISMWQEYKDELDHVKAFANVYAVWGQKPPLES</sequence>